<dbReference type="GeneTree" id="ENSGT01020000230624"/>
<name>A0A673VYD6_SALTR</name>
<dbReference type="Ensembl" id="ENSSTUT00000001812.1">
    <property type="protein sequence ID" value="ENSSTUP00000001683.1"/>
    <property type="gene ID" value="ENSSTUG00000000872.1"/>
</dbReference>
<organism evidence="3 4">
    <name type="scientific">Salmo trutta</name>
    <name type="common">Brown trout</name>
    <dbReference type="NCBI Taxonomy" id="8032"/>
    <lineage>
        <taxon>Eukaryota</taxon>
        <taxon>Metazoa</taxon>
        <taxon>Chordata</taxon>
        <taxon>Craniata</taxon>
        <taxon>Vertebrata</taxon>
        <taxon>Euteleostomi</taxon>
        <taxon>Actinopterygii</taxon>
        <taxon>Neopterygii</taxon>
        <taxon>Teleostei</taxon>
        <taxon>Protacanthopterygii</taxon>
        <taxon>Salmoniformes</taxon>
        <taxon>Salmonidae</taxon>
        <taxon>Salmoninae</taxon>
        <taxon>Salmo</taxon>
    </lineage>
</organism>
<reference evidence="3" key="2">
    <citation type="submission" date="2025-09" db="UniProtKB">
        <authorList>
            <consortium name="Ensembl"/>
        </authorList>
    </citation>
    <scope>IDENTIFICATION</scope>
</reference>
<evidence type="ECO:0000256" key="1">
    <source>
        <dbReference type="SAM" id="MobiDB-lite"/>
    </source>
</evidence>
<dbReference type="Proteomes" id="UP000472277">
    <property type="component" value="Chromosome 6"/>
</dbReference>
<evidence type="ECO:0000313" key="4">
    <source>
        <dbReference type="Proteomes" id="UP000472277"/>
    </source>
</evidence>
<feature type="domain" description="Ubiquitin-like" evidence="2">
    <location>
        <begin position="1"/>
        <end position="60"/>
    </location>
</feature>
<keyword evidence="4" id="KW-1185">Reference proteome</keyword>
<protein>
    <recommendedName>
        <fullName evidence="2">Ubiquitin-like domain-containing protein</fullName>
    </recommendedName>
</protein>
<evidence type="ECO:0000259" key="2">
    <source>
        <dbReference type="PROSITE" id="PS50053"/>
    </source>
</evidence>
<dbReference type="InParanoid" id="A0A673VYD6"/>
<dbReference type="AlphaFoldDB" id="A0A673VYD6"/>
<dbReference type="Gene3D" id="3.10.20.90">
    <property type="entry name" value="Phosphatidylinositol 3-kinase Catalytic Subunit, Chain A, domain 1"/>
    <property type="match status" value="1"/>
</dbReference>
<accession>A0A673VYD6</accession>
<sequence>MQLFVRAQTLHTFEVSRLETVAHIKAHIKTLEGLSCDDQVVLLCGVPLQDDDVIGQSALEFSTLEVTTDCWEAKSMAPWPEWGRSGDRPPRWTSRRRRKRRLA</sequence>
<dbReference type="SUPFAM" id="SSF54236">
    <property type="entry name" value="Ubiquitin-like"/>
    <property type="match status" value="1"/>
</dbReference>
<dbReference type="SMART" id="SM00213">
    <property type="entry name" value="UBQ"/>
    <property type="match status" value="1"/>
</dbReference>
<dbReference type="InterPro" id="IPR000626">
    <property type="entry name" value="Ubiquitin-like_dom"/>
</dbReference>
<dbReference type="PROSITE" id="PS50053">
    <property type="entry name" value="UBIQUITIN_2"/>
    <property type="match status" value="1"/>
</dbReference>
<dbReference type="InterPro" id="IPR029071">
    <property type="entry name" value="Ubiquitin-like_domsf"/>
</dbReference>
<feature type="region of interest" description="Disordered" evidence="1">
    <location>
        <begin position="78"/>
        <end position="103"/>
    </location>
</feature>
<evidence type="ECO:0000313" key="3">
    <source>
        <dbReference type="Ensembl" id="ENSSTUP00000001683.1"/>
    </source>
</evidence>
<dbReference type="OMA" id="MIVWEEM"/>
<feature type="compositionally biased region" description="Basic residues" evidence="1">
    <location>
        <begin position="93"/>
        <end position="103"/>
    </location>
</feature>
<proteinExistence type="predicted"/>
<reference evidence="3" key="1">
    <citation type="submission" date="2025-08" db="UniProtKB">
        <authorList>
            <consortium name="Ensembl"/>
        </authorList>
    </citation>
    <scope>IDENTIFICATION</scope>
</reference>
<dbReference type="Pfam" id="PF00240">
    <property type="entry name" value="ubiquitin"/>
    <property type="match status" value="1"/>
</dbReference>